<dbReference type="AlphaFoldDB" id="A0ABC8JIV9"/>
<feature type="chain" id="PRO_5044788725" evidence="1">
    <location>
        <begin position="22"/>
        <end position="62"/>
    </location>
</feature>
<sequence length="62" mass="6624">MARDLLLCYLFAAALTSLTSAGHDNRDYSPCSDSIVAVGDGFTFGIALAGKDYFSGTNRTVW</sequence>
<dbReference type="EMBL" id="CAKOAT010112599">
    <property type="protein sequence ID" value="CAH8330128.1"/>
    <property type="molecule type" value="Genomic_DNA"/>
</dbReference>
<gene>
    <name evidence="2" type="ORF">ERUC_LOCUS11808</name>
</gene>
<evidence type="ECO:0000313" key="2">
    <source>
        <dbReference type="EMBL" id="CAH8330128.1"/>
    </source>
</evidence>
<name>A0ABC8JIV9_ERUVS</name>
<evidence type="ECO:0000256" key="1">
    <source>
        <dbReference type="SAM" id="SignalP"/>
    </source>
</evidence>
<comment type="caution">
    <text evidence="2">The sequence shown here is derived from an EMBL/GenBank/DDBJ whole genome shotgun (WGS) entry which is preliminary data.</text>
</comment>
<dbReference type="Proteomes" id="UP001642260">
    <property type="component" value="Unassembled WGS sequence"/>
</dbReference>
<keyword evidence="3" id="KW-1185">Reference proteome</keyword>
<protein>
    <submittedName>
        <fullName evidence="2">Uncharacterized protein</fullName>
    </submittedName>
</protein>
<evidence type="ECO:0000313" key="3">
    <source>
        <dbReference type="Proteomes" id="UP001642260"/>
    </source>
</evidence>
<keyword evidence="1" id="KW-0732">Signal</keyword>
<proteinExistence type="predicted"/>
<reference evidence="2 3" key="1">
    <citation type="submission" date="2022-03" db="EMBL/GenBank/DDBJ databases">
        <authorList>
            <person name="Macdonald S."/>
            <person name="Ahmed S."/>
            <person name="Newling K."/>
        </authorList>
    </citation>
    <scope>NUCLEOTIDE SEQUENCE [LARGE SCALE GENOMIC DNA]</scope>
</reference>
<organism evidence="2 3">
    <name type="scientific">Eruca vesicaria subsp. sativa</name>
    <name type="common">Garden rocket</name>
    <name type="synonym">Eruca sativa</name>
    <dbReference type="NCBI Taxonomy" id="29727"/>
    <lineage>
        <taxon>Eukaryota</taxon>
        <taxon>Viridiplantae</taxon>
        <taxon>Streptophyta</taxon>
        <taxon>Embryophyta</taxon>
        <taxon>Tracheophyta</taxon>
        <taxon>Spermatophyta</taxon>
        <taxon>Magnoliopsida</taxon>
        <taxon>eudicotyledons</taxon>
        <taxon>Gunneridae</taxon>
        <taxon>Pentapetalae</taxon>
        <taxon>rosids</taxon>
        <taxon>malvids</taxon>
        <taxon>Brassicales</taxon>
        <taxon>Brassicaceae</taxon>
        <taxon>Brassiceae</taxon>
        <taxon>Eruca</taxon>
    </lineage>
</organism>
<feature type="signal peptide" evidence="1">
    <location>
        <begin position="1"/>
        <end position="21"/>
    </location>
</feature>
<accession>A0ABC8JIV9</accession>